<dbReference type="InterPro" id="IPR013766">
    <property type="entry name" value="Thioredoxin_domain"/>
</dbReference>
<dbReference type="AlphaFoldDB" id="G0UL85"/>
<dbReference type="Gene3D" id="3.40.30.10">
    <property type="entry name" value="Glutaredoxin"/>
    <property type="match status" value="1"/>
</dbReference>
<dbReference type="Pfam" id="PF00085">
    <property type="entry name" value="Thioredoxin"/>
    <property type="match status" value="1"/>
</dbReference>
<dbReference type="InterPro" id="IPR036249">
    <property type="entry name" value="Thioredoxin-like_sf"/>
</dbReference>
<evidence type="ECO:0000313" key="3">
    <source>
        <dbReference type="EMBL" id="CCC90140.1"/>
    </source>
</evidence>
<dbReference type="GO" id="GO:0005788">
    <property type="term" value="C:endoplasmic reticulum lumen"/>
    <property type="evidence" value="ECO:0007669"/>
    <property type="project" value="TreeGrafter"/>
</dbReference>
<organism evidence="3">
    <name type="scientific">Trypanosoma congolense (strain IL3000)</name>
    <dbReference type="NCBI Taxonomy" id="1068625"/>
    <lineage>
        <taxon>Eukaryota</taxon>
        <taxon>Discoba</taxon>
        <taxon>Euglenozoa</taxon>
        <taxon>Kinetoplastea</taxon>
        <taxon>Metakinetoplastina</taxon>
        <taxon>Trypanosomatida</taxon>
        <taxon>Trypanosomatidae</taxon>
        <taxon>Trypanosoma</taxon>
        <taxon>Nannomonas</taxon>
    </lineage>
</organism>
<dbReference type="PROSITE" id="PS51352">
    <property type="entry name" value="THIOREDOXIN_2"/>
    <property type="match status" value="1"/>
</dbReference>
<dbReference type="GO" id="GO:0015035">
    <property type="term" value="F:protein-disulfide reductase activity"/>
    <property type="evidence" value="ECO:0007669"/>
    <property type="project" value="TreeGrafter"/>
</dbReference>
<dbReference type="EMBL" id="HE575317">
    <property type="protein sequence ID" value="CCC90140.1"/>
    <property type="molecule type" value="Genomic_DNA"/>
</dbReference>
<sequence length="409" mass="44481">MMQHSASLLFALLLSVAGTSVTNAFPFTSSSGVVELTPATFNSFLSTHKPVFILFYAPWCGHCKRLHPEWETFAKSVEGVVRVGAINADEHQQLAQQYNLRGFPTVKYWGLGEKRANAPMDYVGERSAGAIQSQAVSLIKAPAIKTVKKAEELREAVQGAPDKKIAVLFSAKDRVPPIYAVMSLSPRLKSLPFYFAGEQEKAGFFSEFGVSKLPGVVVLNANSGDAKAVLYPGKKVAYDPIAKFLLACLEDTYDEANFSLEDETPGKKGGKKVALPVRPISISAHGLENFCSPEARKIAERTPLCVISLSSNIKAEHVHKTFSNEPLVFFEYAENREVLLSTLRGSIGLEKIANVLKDDKEHGALLLRASKHGTVNFRLVGGVKNADELSSLLQMVLSGQVSLSKPTSQ</sequence>
<dbReference type="PANTHER" id="PTHR45815:SF3">
    <property type="entry name" value="PROTEIN DISULFIDE-ISOMERASE A6"/>
    <property type="match status" value="1"/>
</dbReference>
<dbReference type="PROSITE" id="PS00194">
    <property type="entry name" value="THIOREDOXIN_1"/>
    <property type="match status" value="1"/>
</dbReference>
<feature type="chain" id="PRO_5003410292" evidence="1">
    <location>
        <begin position="25"/>
        <end position="409"/>
    </location>
</feature>
<proteinExistence type="predicted"/>
<feature type="signal peptide" evidence="1">
    <location>
        <begin position="1"/>
        <end position="24"/>
    </location>
</feature>
<gene>
    <name evidence="3" type="ORF">TCIL3000_4_2300</name>
</gene>
<dbReference type="GO" id="GO:0034976">
    <property type="term" value="P:response to endoplasmic reticulum stress"/>
    <property type="evidence" value="ECO:0007669"/>
    <property type="project" value="TreeGrafter"/>
</dbReference>
<reference evidence="3" key="1">
    <citation type="journal article" date="2012" name="Proc. Natl. Acad. Sci. U.S.A.">
        <title>Antigenic diversity is generated by distinct evolutionary mechanisms in African trypanosome species.</title>
        <authorList>
            <person name="Jackson A.P."/>
            <person name="Berry A."/>
            <person name="Aslett M."/>
            <person name="Allison H.C."/>
            <person name="Burton P."/>
            <person name="Vavrova-Anderson J."/>
            <person name="Brown R."/>
            <person name="Browne H."/>
            <person name="Corton N."/>
            <person name="Hauser H."/>
            <person name="Gamble J."/>
            <person name="Gilderthorp R."/>
            <person name="Marcello L."/>
            <person name="McQuillan J."/>
            <person name="Otto T.D."/>
            <person name="Quail M.A."/>
            <person name="Sanders M.J."/>
            <person name="van Tonder A."/>
            <person name="Ginger M.L."/>
            <person name="Field M.C."/>
            <person name="Barry J.D."/>
            <person name="Hertz-Fowler C."/>
            <person name="Berriman M."/>
        </authorList>
    </citation>
    <scope>NUCLEOTIDE SEQUENCE</scope>
    <source>
        <strain evidence="3">IL3000</strain>
    </source>
</reference>
<keyword evidence="1" id="KW-0732">Signal</keyword>
<accession>G0UL85</accession>
<dbReference type="InterPro" id="IPR017937">
    <property type="entry name" value="Thioredoxin_CS"/>
</dbReference>
<protein>
    <submittedName>
        <fullName evidence="3">Putative thioredoxin</fullName>
    </submittedName>
</protein>
<dbReference type="VEuPathDB" id="TriTrypDB:TcIL3000_4_2300"/>
<evidence type="ECO:0000259" key="2">
    <source>
        <dbReference type="PROSITE" id="PS51352"/>
    </source>
</evidence>
<evidence type="ECO:0000256" key="1">
    <source>
        <dbReference type="SAM" id="SignalP"/>
    </source>
</evidence>
<dbReference type="SUPFAM" id="SSF52833">
    <property type="entry name" value="Thioredoxin-like"/>
    <property type="match status" value="1"/>
</dbReference>
<name>G0UL85_TRYCI</name>
<feature type="domain" description="Thioredoxin" evidence="2">
    <location>
        <begin position="16"/>
        <end position="141"/>
    </location>
</feature>
<dbReference type="PANTHER" id="PTHR45815">
    <property type="entry name" value="PROTEIN DISULFIDE-ISOMERASE A6"/>
    <property type="match status" value="1"/>
</dbReference>
<dbReference type="CDD" id="cd03001">
    <property type="entry name" value="PDI_a_P5"/>
    <property type="match status" value="1"/>
</dbReference>